<dbReference type="EMBL" id="CP060007">
    <property type="protein sequence ID" value="QNA45257.1"/>
    <property type="molecule type" value="Genomic_DNA"/>
</dbReference>
<keyword evidence="4" id="KW-1185">Reference proteome</keyword>
<evidence type="ECO:0000256" key="1">
    <source>
        <dbReference type="PROSITE-ProRule" id="PRU00169"/>
    </source>
</evidence>
<organism evidence="3 4">
    <name type="scientific">Lacibacter sediminis</name>
    <dbReference type="NCBI Taxonomy" id="2760713"/>
    <lineage>
        <taxon>Bacteria</taxon>
        <taxon>Pseudomonadati</taxon>
        <taxon>Bacteroidota</taxon>
        <taxon>Chitinophagia</taxon>
        <taxon>Chitinophagales</taxon>
        <taxon>Chitinophagaceae</taxon>
        <taxon>Lacibacter</taxon>
    </lineage>
</organism>
<feature type="domain" description="Response regulatory" evidence="2">
    <location>
        <begin position="7"/>
        <end position="132"/>
    </location>
</feature>
<dbReference type="Pfam" id="PF00072">
    <property type="entry name" value="Response_reg"/>
    <property type="match status" value="1"/>
</dbReference>
<accession>A0A7G5XIF4</accession>
<dbReference type="PANTHER" id="PTHR44520">
    <property type="entry name" value="RESPONSE REGULATOR RCP1-RELATED"/>
    <property type="match status" value="1"/>
</dbReference>
<dbReference type="PROSITE" id="PS50110">
    <property type="entry name" value="RESPONSE_REGULATORY"/>
    <property type="match status" value="1"/>
</dbReference>
<dbReference type="InterPro" id="IPR011006">
    <property type="entry name" value="CheY-like_superfamily"/>
</dbReference>
<dbReference type="SUPFAM" id="SSF52172">
    <property type="entry name" value="CheY-like"/>
    <property type="match status" value="1"/>
</dbReference>
<reference evidence="4" key="1">
    <citation type="submission" date="2020-08" db="EMBL/GenBank/DDBJ databases">
        <title>Lacibacter sp. S13-6-6 genome sequencing.</title>
        <authorList>
            <person name="Jin L."/>
        </authorList>
    </citation>
    <scope>NUCLEOTIDE SEQUENCE [LARGE SCALE GENOMIC DNA]</scope>
    <source>
        <strain evidence="4">S13-6-6</strain>
    </source>
</reference>
<dbReference type="PANTHER" id="PTHR44520:SF2">
    <property type="entry name" value="RESPONSE REGULATOR RCP1"/>
    <property type="match status" value="1"/>
</dbReference>
<dbReference type="Gene3D" id="3.40.50.2300">
    <property type="match status" value="1"/>
</dbReference>
<protein>
    <submittedName>
        <fullName evidence="3">Response regulator</fullName>
    </submittedName>
</protein>
<dbReference type="InterPro" id="IPR001789">
    <property type="entry name" value="Sig_transdc_resp-reg_receiver"/>
</dbReference>
<dbReference type="RefSeq" id="WP_182804149.1">
    <property type="nucleotide sequence ID" value="NZ_CP060007.1"/>
</dbReference>
<dbReference type="AlphaFoldDB" id="A0A7G5XIF4"/>
<feature type="modified residue" description="4-aspartylphosphate" evidence="1">
    <location>
        <position position="64"/>
    </location>
</feature>
<dbReference type="GO" id="GO:0000160">
    <property type="term" value="P:phosphorelay signal transduction system"/>
    <property type="evidence" value="ECO:0007669"/>
    <property type="project" value="InterPro"/>
</dbReference>
<dbReference type="SMART" id="SM00448">
    <property type="entry name" value="REC"/>
    <property type="match status" value="1"/>
</dbReference>
<sequence>MTEQVKHILLIDDDDINNFLSREIISMHLPNAIIDAFTNPQEALHYIDSKLNQKQTLPDIILLDINMPLMDGWEFLKKIDQLEQRNHFHTNVYLYTSSVYHEDKVKAKSFSTVKKVFVKPLTKEAIQEMLAG</sequence>
<gene>
    <name evidence="3" type="ORF">H4075_03380</name>
</gene>
<dbReference type="Proteomes" id="UP000515344">
    <property type="component" value="Chromosome"/>
</dbReference>
<evidence type="ECO:0000313" key="4">
    <source>
        <dbReference type="Proteomes" id="UP000515344"/>
    </source>
</evidence>
<name>A0A7G5XIF4_9BACT</name>
<dbReference type="KEGG" id="lacs:H4075_03380"/>
<keyword evidence="1" id="KW-0597">Phosphoprotein</keyword>
<evidence type="ECO:0000313" key="3">
    <source>
        <dbReference type="EMBL" id="QNA45257.1"/>
    </source>
</evidence>
<dbReference type="CDD" id="cd17546">
    <property type="entry name" value="REC_hyHK_CKI1_RcsC-like"/>
    <property type="match status" value="1"/>
</dbReference>
<proteinExistence type="predicted"/>
<evidence type="ECO:0000259" key="2">
    <source>
        <dbReference type="PROSITE" id="PS50110"/>
    </source>
</evidence>
<dbReference type="InterPro" id="IPR052893">
    <property type="entry name" value="TCS_response_regulator"/>
</dbReference>